<proteinExistence type="predicted"/>
<reference evidence="1" key="1">
    <citation type="submission" date="2017-05" db="UniProtKB">
        <authorList>
            <consortium name="EnsemblMetazoa"/>
        </authorList>
    </citation>
    <scope>IDENTIFICATION</scope>
</reference>
<dbReference type="AlphaFoldDB" id="A0A1X7T0T5"/>
<dbReference type="EnsemblMetazoa" id="Aqu2.1.07946_001">
    <property type="protein sequence ID" value="Aqu2.1.07946_001"/>
    <property type="gene ID" value="Aqu2.1.07946"/>
</dbReference>
<evidence type="ECO:0000313" key="1">
    <source>
        <dbReference type="EnsemblMetazoa" id="Aqu2.1.07946_001"/>
    </source>
</evidence>
<dbReference type="InParanoid" id="A0A1X7T0T5"/>
<protein>
    <submittedName>
        <fullName evidence="1">Uncharacterized protein</fullName>
    </submittedName>
</protein>
<sequence length="63" mass="7034">SSSGACMPSKKRRPTVLAVCDPLLQQLIPCILGDYEADIDSRVAIYKIKPSSHKSVHKIYEYI</sequence>
<accession>A0A1X7T0T5</accession>
<name>A0A1X7T0T5_AMPQE</name>
<organism evidence="1">
    <name type="scientific">Amphimedon queenslandica</name>
    <name type="common">Sponge</name>
    <dbReference type="NCBI Taxonomy" id="400682"/>
    <lineage>
        <taxon>Eukaryota</taxon>
        <taxon>Metazoa</taxon>
        <taxon>Porifera</taxon>
        <taxon>Demospongiae</taxon>
        <taxon>Heteroscleromorpha</taxon>
        <taxon>Haplosclerida</taxon>
        <taxon>Niphatidae</taxon>
        <taxon>Amphimedon</taxon>
    </lineage>
</organism>